<gene>
    <name evidence="2" type="ORF">C5167_007991</name>
</gene>
<dbReference type="Proteomes" id="UP000316621">
    <property type="component" value="Chromosome 6"/>
</dbReference>
<name>A0A4Y7JW60_PAPSO</name>
<evidence type="ECO:0000313" key="2">
    <source>
        <dbReference type="EMBL" id="RZC64300.1"/>
    </source>
</evidence>
<dbReference type="EMBL" id="CM010720">
    <property type="protein sequence ID" value="RZC64300.1"/>
    <property type="molecule type" value="Genomic_DNA"/>
</dbReference>
<feature type="region of interest" description="Disordered" evidence="1">
    <location>
        <begin position="1"/>
        <end position="28"/>
    </location>
</feature>
<dbReference type="Gramene" id="RZC64300">
    <property type="protein sequence ID" value="RZC64300"/>
    <property type="gene ID" value="C5167_007991"/>
</dbReference>
<reference evidence="2 3" key="1">
    <citation type="journal article" date="2018" name="Science">
        <title>The opium poppy genome and morphinan production.</title>
        <authorList>
            <person name="Guo L."/>
            <person name="Winzer T."/>
            <person name="Yang X."/>
            <person name="Li Y."/>
            <person name="Ning Z."/>
            <person name="He Z."/>
            <person name="Teodor R."/>
            <person name="Lu Y."/>
            <person name="Bowser T.A."/>
            <person name="Graham I.A."/>
            <person name="Ye K."/>
        </authorList>
    </citation>
    <scope>NUCLEOTIDE SEQUENCE [LARGE SCALE GENOMIC DNA]</scope>
    <source>
        <strain evidence="3">cv. HN1</strain>
        <tissue evidence="2">Leaves</tissue>
    </source>
</reference>
<accession>A0A4Y7JW60</accession>
<protein>
    <submittedName>
        <fullName evidence="2">Uncharacterized protein</fullName>
    </submittedName>
</protein>
<evidence type="ECO:0000256" key="1">
    <source>
        <dbReference type="SAM" id="MobiDB-lite"/>
    </source>
</evidence>
<organism evidence="2 3">
    <name type="scientific">Papaver somniferum</name>
    <name type="common">Opium poppy</name>
    <dbReference type="NCBI Taxonomy" id="3469"/>
    <lineage>
        <taxon>Eukaryota</taxon>
        <taxon>Viridiplantae</taxon>
        <taxon>Streptophyta</taxon>
        <taxon>Embryophyta</taxon>
        <taxon>Tracheophyta</taxon>
        <taxon>Spermatophyta</taxon>
        <taxon>Magnoliopsida</taxon>
        <taxon>Ranunculales</taxon>
        <taxon>Papaveraceae</taxon>
        <taxon>Papaveroideae</taxon>
        <taxon>Papaver</taxon>
    </lineage>
</organism>
<proteinExistence type="predicted"/>
<evidence type="ECO:0000313" key="3">
    <source>
        <dbReference type="Proteomes" id="UP000316621"/>
    </source>
</evidence>
<keyword evidence="3" id="KW-1185">Reference proteome</keyword>
<sequence length="97" mass="11191">MSVIDASGNKLSAPSESELKDSPSSSSSSWSLIFFHVKKNLPNSVSAAQFLFFSLMQLLEHHHLLHQFVVYEDAGHNSIMYREEQKWKQEQEKKKPR</sequence>
<dbReference type="AlphaFoldDB" id="A0A4Y7JW60"/>